<dbReference type="PANTHER" id="PTHR33199">
    <property type="entry name" value="MACPF DOMAIN-CONTAINING PROTEIN CAD1"/>
    <property type="match status" value="1"/>
</dbReference>
<organism evidence="2 3">
    <name type="scientific">Arachis hypogaea</name>
    <name type="common">Peanut</name>
    <dbReference type="NCBI Taxonomy" id="3818"/>
    <lineage>
        <taxon>Eukaryota</taxon>
        <taxon>Viridiplantae</taxon>
        <taxon>Streptophyta</taxon>
        <taxon>Embryophyta</taxon>
        <taxon>Tracheophyta</taxon>
        <taxon>Spermatophyta</taxon>
        <taxon>Magnoliopsida</taxon>
        <taxon>eudicotyledons</taxon>
        <taxon>Gunneridae</taxon>
        <taxon>Pentapetalae</taxon>
        <taxon>rosids</taxon>
        <taxon>fabids</taxon>
        <taxon>Fabales</taxon>
        <taxon>Fabaceae</taxon>
        <taxon>Papilionoideae</taxon>
        <taxon>50 kb inversion clade</taxon>
        <taxon>dalbergioids sensu lato</taxon>
        <taxon>Dalbergieae</taxon>
        <taxon>Pterocarpus clade</taxon>
        <taxon>Arachis</taxon>
    </lineage>
</organism>
<dbReference type="GO" id="GO:2000031">
    <property type="term" value="P:regulation of salicylic acid mediated signaling pathway"/>
    <property type="evidence" value="ECO:0007669"/>
    <property type="project" value="InterPro"/>
</dbReference>
<gene>
    <name evidence="2" type="ORF">Ahy_B03g063191</name>
</gene>
<dbReference type="SMART" id="SM00457">
    <property type="entry name" value="MACPF"/>
    <property type="match status" value="1"/>
</dbReference>
<evidence type="ECO:0000313" key="3">
    <source>
        <dbReference type="Proteomes" id="UP000289738"/>
    </source>
</evidence>
<dbReference type="PANTHER" id="PTHR33199:SF8">
    <property type="entry name" value="MACPF DOMAIN-CONTAINING PROTEIN NSL1"/>
    <property type="match status" value="1"/>
</dbReference>
<accession>A0A444ZWK7</accession>
<name>A0A444ZWK7_ARAHY</name>
<evidence type="ECO:0000313" key="2">
    <source>
        <dbReference type="EMBL" id="RYR18559.1"/>
    </source>
</evidence>
<dbReference type="STRING" id="3818.A0A444ZWK7"/>
<dbReference type="GO" id="GO:0009626">
    <property type="term" value="P:plant-type hypersensitive response"/>
    <property type="evidence" value="ECO:0007669"/>
    <property type="project" value="TreeGrafter"/>
</dbReference>
<dbReference type="AlphaFoldDB" id="A0A444ZWK7"/>
<sequence length="638" mass="71496">MNQEIKLNMGLNRSIAGMDPQLAAEKAVSVIGQGYDLCSDIRFSACKSSTLIEIDHKHTRDMLFPVPGSIRVHNVPSSIKCDKGERTRFHSDVLTFNQMSEHFNRQLSLSGKIPSGVFNAMFDMRKCWPKDAAATKSLAFDGCFISLYTVELDRTNLTLSDQVKKDVPSSWNPAALASFIDKYGTHVIVGVKMGGKDVVHIKQSKNSDLPPAELQKLLKQLADERFSEDSNPSSNANPAQISGKLKANINHHIHLPFHGRKKKDDHAKLWRQNHFPPAGRPVVKSHSKNDEIMSVSVRRGGIDIRQPYNQWLQTILQSPNVISMSFVPITSLLNSVPGNGFLSHAVNLYLRYKPAIEDLHHFLEFQLPRQWAPMYGDLPLGYGHKHKKNMSPSLQFSLMGPKLYVNTVKVDSGNRPVTGIRLYLESKKNDHLAIHLQHLAEIPGFLEISEDNGYEPIDEPVERGYYEPVKWSMFSHVYTAPVQYNSSRIDESTAIVTKAWFEVKLVGMKKVLFLRLGFSTVASAKIRRSEWDGPSTMSRKSGFFSALMSTKLSKELKSSPEKANKVEINSAIYQGGPPVPTRAPRMLSFVDTKEMVRGPEDTPGYWVVTGAKLCVDNGRISIKAKYSLLTVIPEEAIE</sequence>
<proteinExistence type="predicted"/>
<dbReference type="InterPro" id="IPR044663">
    <property type="entry name" value="CAD1/NSL1-like"/>
</dbReference>
<dbReference type="EMBL" id="SDMP01000013">
    <property type="protein sequence ID" value="RYR18559.1"/>
    <property type="molecule type" value="Genomic_DNA"/>
</dbReference>
<comment type="caution">
    <text evidence="2">The sequence shown here is derived from an EMBL/GenBank/DDBJ whole genome shotgun (WGS) entry which is preliminary data.</text>
</comment>
<dbReference type="PROSITE" id="PS51412">
    <property type="entry name" value="MACPF_2"/>
    <property type="match status" value="1"/>
</dbReference>
<reference evidence="2 3" key="1">
    <citation type="submission" date="2019-01" db="EMBL/GenBank/DDBJ databases">
        <title>Sequencing of cultivated peanut Arachis hypogaea provides insights into genome evolution and oil improvement.</title>
        <authorList>
            <person name="Chen X."/>
        </authorList>
    </citation>
    <scope>NUCLEOTIDE SEQUENCE [LARGE SCALE GENOMIC DNA]</scope>
    <source>
        <strain evidence="3">cv. Fuhuasheng</strain>
        <tissue evidence="2">Leaves</tissue>
    </source>
</reference>
<dbReference type="Pfam" id="PF01823">
    <property type="entry name" value="MACPF"/>
    <property type="match status" value="1"/>
</dbReference>
<dbReference type="InterPro" id="IPR020864">
    <property type="entry name" value="MACPF"/>
</dbReference>
<feature type="domain" description="MACPF" evidence="1">
    <location>
        <begin position="14"/>
        <end position="363"/>
    </location>
</feature>
<dbReference type="Proteomes" id="UP000289738">
    <property type="component" value="Chromosome B03"/>
</dbReference>
<evidence type="ECO:0000259" key="1">
    <source>
        <dbReference type="PROSITE" id="PS51412"/>
    </source>
</evidence>
<dbReference type="GO" id="GO:0005886">
    <property type="term" value="C:plasma membrane"/>
    <property type="evidence" value="ECO:0007669"/>
    <property type="project" value="TreeGrafter"/>
</dbReference>
<protein>
    <recommendedName>
        <fullName evidence="1">MACPF domain-containing protein</fullName>
    </recommendedName>
</protein>
<keyword evidence="3" id="KW-1185">Reference proteome</keyword>